<protein>
    <recommendedName>
        <fullName evidence="4">Integral membrane protein</fullName>
    </recommendedName>
</protein>
<accession>A0A100W2J9</accession>
<feature type="transmembrane region" description="Helical" evidence="1">
    <location>
        <begin position="109"/>
        <end position="129"/>
    </location>
</feature>
<evidence type="ECO:0000256" key="1">
    <source>
        <dbReference type="SAM" id="Phobius"/>
    </source>
</evidence>
<proteinExistence type="predicted"/>
<evidence type="ECO:0000313" key="2">
    <source>
        <dbReference type="EMBL" id="GAS90436.1"/>
    </source>
</evidence>
<name>A0A100W2J9_9MYCO</name>
<keyword evidence="1" id="KW-0812">Transmembrane</keyword>
<reference evidence="3" key="2">
    <citation type="submission" date="2016-02" db="EMBL/GenBank/DDBJ databases">
        <title>Draft genome sequence of five rapidly growing Mycobacterium species.</title>
        <authorList>
            <person name="Katahira K."/>
            <person name="Gotou Y."/>
            <person name="Iida K."/>
            <person name="Ogura Y."/>
            <person name="Hayashi T."/>
        </authorList>
    </citation>
    <scope>NUCLEOTIDE SEQUENCE [LARGE SCALE GENOMIC DNA]</scope>
    <source>
        <strain evidence="3">JCM15654</strain>
    </source>
</reference>
<dbReference type="Proteomes" id="UP000069620">
    <property type="component" value="Unassembled WGS sequence"/>
</dbReference>
<feature type="transmembrane region" description="Helical" evidence="1">
    <location>
        <begin position="84"/>
        <end position="103"/>
    </location>
</feature>
<keyword evidence="3" id="KW-1185">Reference proteome</keyword>
<keyword evidence="1" id="KW-1133">Transmembrane helix</keyword>
<organism evidence="2 3">
    <name type="scientific">Mycolicibacterium brisbanense</name>
    <dbReference type="NCBI Taxonomy" id="146020"/>
    <lineage>
        <taxon>Bacteria</taxon>
        <taxon>Bacillati</taxon>
        <taxon>Actinomycetota</taxon>
        <taxon>Actinomycetes</taxon>
        <taxon>Mycobacteriales</taxon>
        <taxon>Mycobacteriaceae</taxon>
        <taxon>Mycolicibacterium</taxon>
    </lineage>
</organism>
<dbReference type="EMBL" id="BCSX01000040">
    <property type="protein sequence ID" value="GAS90436.1"/>
    <property type="molecule type" value="Genomic_DNA"/>
</dbReference>
<dbReference type="RefSeq" id="WP_062830585.1">
    <property type="nucleotide sequence ID" value="NZ_BCSX01000040.1"/>
</dbReference>
<evidence type="ECO:0000313" key="3">
    <source>
        <dbReference type="Proteomes" id="UP000069620"/>
    </source>
</evidence>
<keyword evidence="1" id="KW-0472">Membrane</keyword>
<comment type="caution">
    <text evidence="2">The sequence shown here is derived from an EMBL/GenBank/DDBJ whole genome shotgun (WGS) entry which is preliminary data.</text>
</comment>
<feature type="transmembrane region" description="Helical" evidence="1">
    <location>
        <begin position="21"/>
        <end position="42"/>
    </location>
</feature>
<evidence type="ECO:0008006" key="4">
    <source>
        <dbReference type="Google" id="ProtNLM"/>
    </source>
</evidence>
<dbReference type="STRING" id="146020.RMCB_4532"/>
<feature type="transmembrane region" description="Helical" evidence="1">
    <location>
        <begin position="54"/>
        <end position="72"/>
    </location>
</feature>
<sequence>MTAISTPRTASASDSLLRLAMRVDAIFVGITGIVLLATAGWFSDLTGLPKSIEYGVGIFSVGYGIVVFALAAMDRVRPAGIGTAVANALCTVIAVAAVLTMTLTTAGGVIVIATGIYTAVMAEWQFIGVRRIPA</sequence>
<dbReference type="OrthoDB" id="4762111at2"/>
<reference evidence="3" key="1">
    <citation type="journal article" date="2016" name="Genome Announc.">
        <title>Draft Genome Sequences of Five Rapidly Growing Mycobacterium Species, M. thermoresistibile, M. fortuitum subsp. acetamidolyticum, M. canariasense, M. brisbanense, and M. novocastrense.</title>
        <authorList>
            <person name="Katahira K."/>
            <person name="Ogura Y."/>
            <person name="Gotoh Y."/>
            <person name="Hayashi T."/>
        </authorList>
    </citation>
    <scope>NUCLEOTIDE SEQUENCE [LARGE SCALE GENOMIC DNA]</scope>
    <source>
        <strain evidence="3">JCM15654</strain>
    </source>
</reference>
<gene>
    <name evidence="2" type="ORF">RMCB_4532</name>
</gene>
<dbReference type="AlphaFoldDB" id="A0A100W2J9"/>